<comment type="caution">
    <text evidence="2">The sequence shown here is derived from an EMBL/GenBank/DDBJ whole genome shotgun (WGS) entry which is preliminary data.</text>
</comment>
<dbReference type="AlphaFoldDB" id="A0A138A3G1"/>
<dbReference type="SUPFAM" id="SSF88713">
    <property type="entry name" value="Glycoside hydrolase/deacetylase"/>
    <property type="match status" value="1"/>
</dbReference>
<reference evidence="3" key="3">
    <citation type="submission" date="2016-02" db="EMBL/GenBank/DDBJ databases">
        <authorList>
            <person name="Wen L."/>
            <person name="He K."/>
            <person name="Yang H."/>
        </authorList>
    </citation>
    <scope>NUCLEOTIDE SEQUENCE [LARGE SCALE GENOMIC DNA]</scope>
    <source>
        <strain evidence="3">JCM 15929</strain>
    </source>
</reference>
<dbReference type="EMBL" id="LSRE01000012">
    <property type="protein sequence ID" value="KXO98658.1"/>
    <property type="molecule type" value="Genomic_DNA"/>
</dbReference>
<evidence type="ECO:0000313" key="1">
    <source>
        <dbReference type="EMBL" id="KXO98658.1"/>
    </source>
</evidence>
<evidence type="ECO:0000313" key="2">
    <source>
        <dbReference type="EMBL" id="KXP04978.1"/>
    </source>
</evidence>
<evidence type="ECO:0000313" key="3">
    <source>
        <dbReference type="Proteomes" id="UP000070258"/>
    </source>
</evidence>
<sequence length="232" mass="25231">MSSPLYVSVSALSDATRGHAERFTAQMDERGVPVSLLVAPRLKGKYKLVDDPSTQAFLRERRAGGDVIVLNGYDQAATKRRRAEFSTLGAHEAKLRLAAADRVLETVGLRTRVFAAPRWNASTGAVLALPDAGFRLNLGYTAITDLVTGEEERARVLGIGDGFLSEPWWCRALLAQANRIARRGGVLRLAVDARRLDSSTVSRTMLDAVDLALHHGAAPVVYEHRTRMLAAA</sequence>
<dbReference type="OrthoDB" id="5242819at2"/>
<accession>A0A138A3G1</accession>
<proteinExistence type="predicted"/>
<reference evidence="1 4" key="1">
    <citation type="submission" date="2016-02" db="EMBL/GenBank/DDBJ databases">
        <authorList>
            <person name="Teng J.L."/>
            <person name="Tang Y."/>
            <person name="Huang Y."/>
            <person name="Guo F."/>
            <person name="Wei W."/>
            <person name="Chen J.H."/>
            <person name="Wong S.Y."/>
            <person name="Lau S.K."/>
            <person name="Woo P.C."/>
        </authorList>
    </citation>
    <scope>NUCLEOTIDE SEQUENCE [LARGE SCALE GENOMIC DNA]</scope>
    <source>
        <strain evidence="1 4">JCM 13375</strain>
    </source>
</reference>
<protein>
    <submittedName>
        <fullName evidence="2">Deacetylase</fullName>
    </submittedName>
</protein>
<name>A0A138A3G1_9ACTN</name>
<dbReference type="InterPro" id="IPR011330">
    <property type="entry name" value="Glyco_hydro/deAcase_b/a-brl"/>
</dbReference>
<gene>
    <name evidence="2" type="ORF">AXK60_12460</name>
    <name evidence="1" type="ORF">AXK61_03515</name>
</gene>
<dbReference type="Proteomes" id="UP000070409">
    <property type="component" value="Unassembled WGS sequence"/>
</dbReference>
<dbReference type="Gene3D" id="3.20.20.370">
    <property type="entry name" value="Glycoside hydrolase/deacetylase"/>
    <property type="match status" value="1"/>
</dbReference>
<dbReference type="InterPro" id="IPR018763">
    <property type="entry name" value="DUF2334"/>
</dbReference>
<evidence type="ECO:0000313" key="4">
    <source>
        <dbReference type="Proteomes" id="UP000070409"/>
    </source>
</evidence>
<dbReference type="Pfam" id="PF10096">
    <property type="entry name" value="DUF2334"/>
    <property type="match status" value="1"/>
</dbReference>
<reference evidence="2" key="2">
    <citation type="submission" date="2016-02" db="EMBL/GenBank/DDBJ databases">
        <authorList>
            <person name="Teng J.L."/>
            <person name="Yang Y."/>
            <person name="Huang Y."/>
            <person name="Guo F."/>
            <person name="Wei W."/>
            <person name="Chen J.H."/>
            <person name="Wong S.Y."/>
            <person name="Lau S.K."/>
            <person name="Woo P.C."/>
        </authorList>
    </citation>
    <scope>NUCLEOTIDE SEQUENCE</scope>
    <source>
        <strain evidence="2">JCM 15929</strain>
    </source>
</reference>
<dbReference type="EMBL" id="LSRF01000057">
    <property type="protein sequence ID" value="KXP04978.1"/>
    <property type="molecule type" value="Genomic_DNA"/>
</dbReference>
<dbReference type="STRING" id="239498.AXK60_12460"/>
<dbReference type="Proteomes" id="UP000070258">
    <property type="component" value="Unassembled WGS sequence"/>
</dbReference>
<dbReference type="GO" id="GO:0005975">
    <property type="term" value="P:carbohydrate metabolic process"/>
    <property type="evidence" value="ECO:0007669"/>
    <property type="project" value="InterPro"/>
</dbReference>
<dbReference type="RefSeq" id="WP_068572952.1">
    <property type="nucleotide sequence ID" value="NZ_LSRE01000012.1"/>
</dbReference>
<keyword evidence="4" id="KW-1185">Reference proteome</keyword>
<organism evidence="2 3">
    <name type="scientific">Tsukamurella pseudospumae</name>
    <dbReference type="NCBI Taxonomy" id="239498"/>
    <lineage>
        <taxon>Bacteria</taxon>
        <taxon>Bacillati</taxon>
        <taxon>Actinomycetota</taxon>
        <taxon>Actinomycetes</taxon>
        <taxon>Mycobacteriales</taxon>
        <taxon>Tsukamurellaceae</taxon>
        <taxon>Tsukamurella</taxon>
    </lineage>
</organism>